<feature type="compositionally biased region" description="Polar residues" evidence="1">
    <location>
        <begin position="120"/>
        <end position="131"/>
    </location>
</feature>
<dbReference type="EMBL" id="MU853229">
    <property type="protein sequence ID" value="KAK4123400.1"/>
    <property type="molecule type" value="Genomic_DNA"/>
</dbReference>
<evidence type="ECO:0000256" key="1">
    <source>
        <dbReference type="SAM" id="MobiDB-lite"/>
    </source>
</evidence>
<dbReference type="Proteomes" id="UP001302602">
    <property type="component" value="Unassembled WGS sequence"/>
</dbReference>
<protein>
    <submittedName>
        <fullName evidence="2">Uncharacterized protein</fullName>
    </submittedName>
</protein>
<dbReference type="AlphaFoldDB" id="A0AAN6TZY8"/>
<comment type="caution">
    <text evidence="2">The sequence shown here is derived from an EMBL/GenBank/DDBJ whole genome shotgun (WGS) entry which is preliminary data.</text>
</comment>
<feature type="region of interest" description="Disordered" evidence="1">
    <location>
        <begin position="61"/>
        <end position="158"/>
    </location>
</feature>
<evidence type="ECO:0000313" key="2">
    <source>
        <dbReference type="EMBL" id="KAK4123400.1"/>
    </source>
</evidence>
<feature type="compositionally biased region" description="Basic and acidic residues" evidence="1">
    <location>
        <begin position="7"/>
        <end position="16"/>
    </location>
</feature>
<sequence length="158" mass="16490">MIWGWKRTRDDDDGGKRGQAKKVRAAGPVFDPGSGPVMTPAFALYSAPAPSPFVPVLSQEISSSAAVATSAPSASTQAGPTPPTAAAAYGEARNEVSRTDGDQQSQQRQAIVAEGLGNRASYQPVRSTTATGGKKSRAWPATPAPPVRSPYNLRKRKA</sequence>
<dbReference type="GeneID" id="87833161"/>
<gene>
    <name evidence="2" type="ORF">N657DRAFT_681496</name>
</gene>
<reference evidence="2" key="1">
    <citation type="journal article" date="2023" name="Mol. Phylogenet. Evol.">
        <title>Genome-scale phylogeny and comparative genomics of the fungal order Sordariales.</title>
        <authorList>
            <person name="Hensen N."/>
            <person name="Bonometti L."/>
            <person name="Westerberg I."/>
            <person name="Brannstrom I.O."/>
            <person name="Guillou S."/>
            <person name="Cros-Aarteil S."/>
            <person name="Calhoun S."/>
            <person name="Haridas S."/>
            <person name="Kuo A."/>
            <person name="Mondo S."/>
            <person name="Pangilinan J."/>
            <person name="Riley R."/>
            <person name="LaButti K."/>
            <person name="Andreopoulos B."/>
            <person name="Lipzen A."/>
            <person name="Chen C."/>
            <person name="Yan M."/>
            <person name="Daum C."/>
            <person name="Ng V."/>
            <person name="Clum A."/>
            <person name="Steindorff A."/>
            <person name="Ohm R.A."/>
            <person name="Martin F."/>
            <person name="Silar P."/>
            <person name="Natvig D.O."/>
            <person name="Lalanne C."/>
            <person name="Gautier V."/>
            <person name="Ament-Velasquez S.L."/>
            <person name="Kruys A."/>
            <person name="Hutchinson M.I."/>
            <person name="Powell A.J."/>
            <person name="Barry K."/>
            <person name="Miller A.N."/>
            <person name="Grigoriev I.V."/>
            <person name="Debuchy R."/>
            <person name="Gladieux P."/>
            <person name="Hiltunen Thoren M."/>
            <person name="Johannesson H."/>
        </authorList>
    </citation>
    <scope>NUCLEOTIDE SEQUENCE</scope>
    <source>
        <strain evidence="2">CBS 731.68</strain>
    </source>
</reference>
<reference evidence="2" key="2">
    <citation type="submission" date="2023-05" db="EMBL/GenBank/DDBJ databases">
        <authorList>
            <consortium name="Lawrence Berkeley National Laboratory"/>
            <person name="Steindorff A."/>
            <person name="Hensen N."/>
            <person name="Bonometti L."/>
            <person name="Westerberg I."/>
            <person name="Brannstrom I.O."/>
            <person name="Guillou S."/>
            <person name="Cros-Aarteil S."/>
            <person name="Calhoun S."/>
            <person name="Haridas S."/>
            <person name="Kuo A."/>
            <person name="Mondo S."/>
            <person name="Pangilinan J."/>
            <person name="Riley R."/>
            <person name="Labutti K."/>
            <person name="Andreopoulos B."/>
            <person name="Lipzen A."/>
            <person name="Chen C."/>
            <person name="Yanf M."/>
            <person name="Daum C."/>
            <person name="Ng V."/>
            <person name="Clum A."/>
            <person name="Ohm R."/>
            <person name="Martin F."/>
            <person name="Silar P."/>
            <person name="Natvig D."/>
            <person name="Lalanne C."/>
            <person name="Gautier V."/>
            <person name="Ament-Velasquez S.L."/>
            <person name="Kruys A."/>
            <person name="Hutchinson M.I."/>
            <person name="Powell A.J."/>
            <person name="Barry K."/>
            <person name="Miller A.N."/>
            <person name="Grigoriev I.V."/>
            <person name="Debuchy R."/>
            <person name="Gladieux P."/>
            <person name="Thoren M.H."/>
            <person name="Johannesson H."/>
        </authorList>
    </citation>
    <scope>NUCLEOTIDE SEQUENCE</scope>
    <source>
        <strain evidence="2">CBS 731.68</strain>
    </source>
</reference>
<organism evidence="2 3">
    <name type="scientific">Parathielavia appendiculata</name>
    <dbReference type="NCBI Taxonomy" id="2587402"/>
    <lineage>
        <taxon>Eukaryota</taxon>
        <taxon>Fungi</taxon>
        <taxon>Dikarya</taxon>
        <taxon>Ascomycota</taxon>
        <taxon>Pezizomycotina</taxon>
        <taxon>Sordariomycetes</taxon>
        <taxon>Sordariomycetidae</taxon>
        <taxon>Sordariales</taxon>
        <taxon>Chaetomiaceae</taxon>
        <taxon>Parathielavia</taxon>
    </lineage>
</organism>
<dbReference type="RefSeq" id="XP_062647171.1">
    <property type="nucleotide sequence ID" value="XM_062796393.1"/>
</dbReference>
<evidence type="ECO:0000313" key="3">
    <source>
        <dbReference type="Proteomes" id="UP001302602"/>
    </source>
</evidence>
<proteinExistence type="predicted"/>
<feature type="compositionally biased region" description="Basic and acidic residues" evidence="1">
    <location>
        <begin position="92"/>
        <end position="101"/>
    </location>
</feature>
<keyword evidence="3" id="KW-1185">Reference proteome</keyword>
<name>A0AAN6TZY8_9PEZI</name>
<feature type="region of interest" description="Disordered" evidence="1">
    <location>
        <begin position="1"/>
        <end position="33"/>
    </location>
</feature>
<accession>A0AAN6TZY8</accession>
<feature type="compositionally biased region" description="Low complexity" evidence="1">
    <location>
        <begin position="62"/>
        <end position="88"/>
    </location>
</feature>